<feature type="modified residue" description="4-aspartylphosphate" evidence="1">
    <location>
        <position position="65"/>
    </location>
</feature>
<dbReference type="SMART" id="SM00448">
    <property type="entry name" value="REC"/>
    <property type="match status" value="1"/>
</dbReference>
<name>C6B9H3_RHILS</name>
<geneLocation type="plasmid" evidence="3 4">
    <name>pR132503</name>
</geneLocation>
<reference evidence="3 4" key="1">
    <citation type="journal article" date="2010" name="Stand. Genomic Sci.">
        <title>Complete genome sequence of Rhizobium leguminosarum bv. trifolii strain WSM1325, an effective microsymbiont of annual Mediterranean clovers.</title>
        <authorList>
            <person name="Reeve W."/>
            <person name="O'Hara G."/>
            <person name="Chain P."/>
            <person name="Ardley J."/>
            <person name="Brau L."/>
            <person name="Nandesena K."/>
            <person name="Tiwari R."/>
            <person name="Copeland A."/>
            <person name="Nolan M."/>
            <person name="Han C."/>
            <person name="Brettin T."/>
            <person name="Land M."/>
            <person name="Ovchinikova G."/>
            <person name="Ivanova N."/>
            <person name="Mavromatis K."/>
            <person name="Markowitz V."/>
            <person name="Kyrpides N."/>
            <person name="Melino V."/>
            <person name="Denton M."/>
            <person name="Yates R."/>
            <person name="Howieson J."/>
        </authorList>
    </citation>
    <scope>NUCLEOTIDE SEQUENCE [LARGE SCALE GENOMIC DNA]</scope>
    <source>
        <strain evidence="4">WSM1325</strain>
        <plasmid evidence="4">Plasmid pR132503</plasmid>
    </source>
</reference>
<dbReference type="InterPro" id="IPR001789">
    <property type="entry name" value="Sig_transdc_resp-reg_receiver"/>
</dbReference>
<dbReference type="SUPFAM" id="SSF52172">
    <property type="entry name" value="CheY-like"/>
    <property type="match status" value="1"/>
</dbReference>
<gene>
    <name evidence="3" type="ordered locus">Rleg_5770</name>
</gene>
<dbReference type="Gene3D" id="3.40.50.2300">
    <property type="match status" value="1"/>
</dbReference>
<evidence type="ECO:0000313" key="3">
    <source>
        <dbReference type="EMBL" id="ACS60561.1"/>
    </source>
</evidence>
<keyword evidence="1" id="KW-0597">Phosphoprotein</keyword>
<accession>C6B9H3</accession>
<keyword evidence="3" id="KW-0614">Plasmid</keyword>
<dbReference type="Proteomes" id="UP000002256">
    <property type="component" value="Plasmid pR132503"/>
</dbReference>
<protein>
    <submittedName>
        <fullName evidence="3">Response regulator receiver protein</fullName>
    </submittedName>
</protein>
<feature type="domain" description="Response regulatory" evidence="2">
    <location>
        <begin position="15"/>
        <end position="127"/>
    </location>
</feature>
<dbReference type="GO" id="GO:0000160">
    <property type="term" value="P:phosphorelay signal transduction system"/>
    <property type="evidence" value="ECO:0007669"/>
    <property type="project" value="InterPro"/>
</dbReference>
<evidence type="ECO:0000259" key="2">
    <source>
        <dbReference type="PROSITE" id="PS50110"/>
    </source>
</evidence>
<dbReference type="HOGENOM" id="CLU_000445_69_11_5"/>
<evidence type="ECO:0000313" key="4">
    <source>
        <dbReference type="Proteomes" id="UP000002256"/>
    </source>
</evidence>
<organism evidence="3 4">
    <name type="scientific">Rhizobium leguminosarum bv. trifolii (strain WSM1325)</name>
    <dbReference type="NCBI Taxonomy" id="395491"/>
    <lineage>
        <taxon>Bacteria</taxon>
        <taxon>Pseudomonadati</taxon>
        <taxon>Pseudomonadota</taxon>
        <taxon>Alphaproteobacteria</taxon>
        <taxon>Hyphomicrobiales</taxon>
        <taxon>Rhizobiaceae</taxon>
        <taxon>Rhizobium/Agrobacterium group</taxon>
        <taxon>Rhizobium</taxon>
    </lineage>
</organism>
<dbReference type="KEGG" id="rlg:Rleg_5770"/>
<dbReference type="PROSITE" id="PS50110">
    <property type="entry name" value="RESPONSE_REGULATORY"/>
    <property type="match status" value="1"/>
</dbReference>
<sequence>MALAQKELKMTLLPTVLLLEDEALIALDIQQTLLGAGAKDIVHLTSCSAATDWLGIYMPDLVILDIFLLDGESTDIASHLVERGIPFVVHTARRKVTQESHQVLLNGEWVCKPARPDELIRAIGRCLEQRRDKGGLGCRDLNTRHAA</sequence>
<dbReference type="InterPro" id="IPR011006">
    <property type="entry name" value="CheY-like_superfamily"/>
</dbReference>
<dbReference type="AlphaFoldDB" id="C6B9H3"/>
<proteinExistence type="predicted"/>
<evidence type="ECO:0000256" key="1">
    <source>
        <dbReference type="PROSITE-ProRule" id="PRU00169"/>
    </source>
</evidence>
<dbReference type="EMBL" id="CP001625">
    <property type="protein sequence ID" value="ACS60561.1"/>
    <property type="molecule type" value="Genomic_DNA"/>
</dbReference>